<evidence type="ECO:0000313" key="2">
    <source>
        <dbReference type="Proteomes" id="UP000034883"/>
    </source>
</evidence>
<organism evidence="1 2">
    <name type="scientific">Sandaracinus amylolyticus</name>
    <dbReference type="NCBI Taxonomy" id="927083"/>
    <lineage>
        <taxon>Bacteria</taxon>
        <taxon>Pseudomonadati</taxon>
        <taxon>Myxococcota</taxon>
        <taxon>Polyangia</taxon>
        <taxon>Polyangiales</taxon>
        <taxon>Sandaracinaceae</taxon>
        <taxon>Sandaracinus</taxon>
    </lineage>
</organism>
<dbReference type="KEGG" id="samy:DB32_000380"/>
<name>A0A0F6VYZ6_9BACT</name>
<evidence type="ECO:0000313" key="1">
    <source>
        <dbReference type="EMBL" id="AKF03231.1"/>
    </source>
</evidence>
<dbReference type="Proteomes" id="UP000034883">
    <property type="component" value="Chromosome"/>
</dbReference>
<reference evidence="1 2" key="1">
    <citation type="submission" date="2015-03" db="EMBL/GenBank/DDBJ databases">
        <title>Genome assembly of Sandaracinus amylolyticus DSM 53668.</title>
        <authorList>
            <person name="Sharma G."/>
            <person name="Subramanian S."/>
        </authorList>
    </citation>
    <scope>NUCLEOTIDE SEQUENCE [LARGE SCALE GENOMIC DNA]</scope>
    <source>
        <strain evidence="1 2">DSM 53668</strain>
    </source>
</reference>
<dbReference type="EMBL" id="CP011125">
    <property type="protein sequence ID" value="AKF03231.1"/>
    <property type="molecule type" value="Genomic_DNA"/>
</dbReference>
<dbReference type="AlphaFoldDB" id="A0A0F6VYZ6"/>
<gene>
    <name evidence="1" type="ORF">DB32_000380</name>
</gene>
<accession>A0A0F6VYZ6</accession>
<protein>
    <submittedName>
        <fullName evidence="1">Uncharacterized protein</fullName>
    </submittedName>
</protein>
<proteinExistence type="predicted"/>
<keyword evidence="2" id="KW-1185">Reference proteome</keyword>
<sequence>MASFRDPPNADDAAHERRVAIARALVGPPALPQPLPRFGLTLVAVEPSDDGFDLVLGAPSPFARAHLAPRSREPFAVDVTKRYALFGARAVAPIP</sequence>
<dbReference type="RefSeq" id="WP_053230689.1">
    <property type="nucleotide sequence ID" value="NZ_CP011125.1"/>
</dbReference>
<dbReference type="STRING" id="927083.DB32_000380"/>